<dbReference type="EMBL" id="CP064750">
    <property type="protein sequence ID" value="QPC67727.1"/>
    <property type="molecule type" value="Genomic_DNA"/>
</dbReference>
<evidence type="ECO:0000313" key="1">
    <source>
        <dbReference type="EMBL" id="PTD12004.1"/>
    </source>
</evidence>
<protein>
    <submittedName>
        <fullName evidence="1">Uncharacterized protein</fullName>
    </submittedName>
</protein>
<dbReference type="AlphaFoldDB" id="A0A2T4H868"/>
<organism evidence="1 3">
    <name type="scientific">Fusarium culmorum</name>
    <dbReference type="NCBI Taxonomy" id="5516"/>
    <lineage>
        <taxon>Eukaryota</taxon>
        <taxon>Fungi</taxon>
        <taxon>Dikarya</taxon>
        <taxon>Ascomycota</taxon>
        <taxon>Pezizomycotina</taxon>
        <taxon>Sordariomycetes</taxon>
        <taxon>Hypocreomycetidae</taxon>
        <taxon>Hypocreales</taxon>
        <taxon>Nectriaceae</taxon>
        <taxon>Fusarium</taxon>
    </lineage>
</organism>
<dbReference type="Proteomes" id="UP000663297">
    <property type="component" value="Chromosome 4"/>
</dbReference>
<reference evidence="2" key="2">
    <citation type="submission" date="2020-11" db="EMBL/GenBank/DDBJ databases">
        <title>The chromosome-scale genome resource for two endophytic Fusarium species: F. culmorum and F. pseudograminearum.</title>
        <authorList>
            <person name="Yuan Z."/>
        </authorList>
    </citation>
    <scope>NUCLEOTIDE SEQUENCE</scope>
    <source>
        <strain evidence="2">Class2-1B</strain>
    </source>
</reference>
<evidence type="ECO:0000313" key="3">
    <source>
        <dbReference type="Proteomes" id="UP000241587"/>
    </source>
</evidence>
<reference evidence="1 3" key="1">
    <citation type="submission" date="2018-02" db="EMBL/GenBank/DDBJ databases">
        <title>Fusarium culmorum secondary metabolites in fungal-bacterial-plant interactions.</title>
        <authorList>
            <person name="Schmidt R."/>
        </authorList>
    </citation>
    <scope>NUCLEOTIDE SEQUENCE [LARGE SCALE GENOMIC DNA]</scope>
    <source>
        <strain evidence="1 3">PV</strain>
    </source>
</reference>
<dbReference type="Proteomes" id="UP000241587">
    <property type="component" value="Unassembled WGS sequence"/>
</dbReference>
<dbReference type="OrthoDB" id="4356994at2759"/>
<evidence type="ECO:0000313" key="2">
    <source>
        <dbReference type="EMBL" id="QPC67727.1"/>
    </source>
</evidence>
<keyword evidence="3" id="KW-1185">Reference proteome</keyword>
<sequence>MLRSISIGEPMLMHLLLAVALNDMWCRWKQSDPELQDVARQHYTTDPGALATNYLQICIAFWFMYLYQTRMPDIDSEYLGRLSIAVAAHVRAYGLDELCTNGSVAAGSGDAEPTPFSATINLVA</sequence>
<name>A0A2T4H868_FUSCU</name>
<proteinExistence type="predicted"/>
<accession>A0A2T4H868</accession>
<gene>
    <name evidence="1" type="ORF">FCULG_00004899</name>
    <name evidence="2" type="ORF">HYE67_009958</name>
</gene>
<dbReference type="EMBL" id="PVEM01000001">
    <property type="protein sequence ID" value="PTD12004.1"/>
    <property type="molecule type" value="Genomic_DNA"/>
</dbReference>